<dbReference type="EMBL" id="UFAJ01000118">
    <property type="protein sequence ID" value="SSD59293.1"/>
    <property type="molecule type" value="Genomic_DNA"/>
</dbReference>
<feature type="compositionally biased region" description="Acidic residues" evidence="4">
    <location>
        <begin position="334"/>
        <end position="367"/>
    </location>
</feature>
<dbReference type="SMART" id="SM00543">
    <property type="entry name" value="MIF4G"/>
    <property type="match status" value="1"/>
</dbReference>
<feature type="compositionally biased region" description="Basic residues" evidence="4">
    <location>
        <begin position="43"/>
        <end position="58"/>
    </location>
</feature>
<dbReference type="Pfam" id="PF02854">
    <property type="entry name" value="MIF4G"/>
    <property type="match status" value="1"/>
</dbReference>
<feature type="compositionally biased region" description="Basic and acidic residues" evidence="4">
    <location>
        <begin position="14"/>
        <end position="25"/>
    </location>
</feature>
<dbReference type="SMART" id="SM00544">
    <property type="entry name" value="MA3"/>
    <property type="match status" value="1"/>
</dbReference>
<evidence type="ECO:0000259" key="5">
    <source>
        <dbReference type="PROSITE" id="PS51366"/>
    </source>
</evidence>
<protein>
    <submittedName>
        <fullName evidence="6">Related to Suppressor of glycerol defect protein 1</fullName>
    </submittedName>
</protein>
<dbReference type="GO" id="GO:0042274">
    <property type="term" value="P:ribosomal small subunit biogenesis"/>
    <property type="evidence" value="ECO:0007669"/>
    <property type="project" value="TreeGrafter"/>
</dbReference>
<dbReference type="GO" id="GO:0003723">
    <property type="term" value="F:RNA binding"/>
    <property type="evidence" value="ECO:0007669"/>
    <property type="project" value="InterPro"/>
</dbReference>
<dbReference type="SUPFAM" id="SSF48371">
    <property type="entry name" value="ARM repeat"/>
    <property type="match status" value="1"/>
</dbReference>
<feature type="compositionally biased region" description="Basic and acidic residues" evidence="4">
    <location>
        <begin position="382"/>
        <end position="393"/>
    </location>
</feature>
<reference evidence="7" key="1">
    <citation type="submission" date="2018-06" db="EMBL/GenBank/DDBJ databases">
        <authorList>
            <person name="Guldener U."/>
        </authorList>
    </citation>
    <scope>NUCLEOTIDE SEQUENCE [LARGE SCALE GENOMIC DNA]</scope>
    <source>
        <strain evidence="7">UTAD17</strain>
    </source>
</reference>
<evidence type="ECO:0000256" key="3">
    <source>
        <dbReference type="ARBA" id="ARBA00023242"/>
    </source>
</evidence>
<keyword evidence="7" id="KW-1185">Reference proteome</keyword>
<dbReference type="InterPro" id="IPR016024">
    <property type="entry name" value="ARM-type_fold"/>
</dbReference>
<evidence type="ECO:0000256" key="2">
    <source>
        <dbReference type="ARBA" id="ARBA00006856"/>
    </source>
</evidence>
<evidence type="ECO:0000256" key="4">
    <source>
        <dbReference type="SAM" id="MobiDB-lite"/>
    </source>
</evidence>
<accession>A0A376B3P6</accession>
<sequence length="994" mass="113045">MKSHSIRLPGSILDELKKNTLDDPRFQNQKSKKRGRSQTLSRKERRKQQRSEKKRKATIRGLAGEDNKKSKHDHTSGLENARGKNKFPKKKSDHINYKNSIKTSEKISTDSPISSDDSLGFEDFSKSDLSSEEWEQLKDFEADGKDNSLDETLSAEETMRRLIELKKKKNSGSVGSTISRKEENEYTSEGEFDSDTDQIQDLTAAETMELLKKLKEKKKNGINKSPEIHKKNGKGVKNATEEKELHILTPQERAQIERDEIDMKYYAKKLGLKKNKKKIHARDDYDAIGGLLEGLDFFENYGASDDDYGEFELTNKNTTTAESSGAEETKSDYSSEENLDPPFSSDDELSSGDFDEFDEGDLDSEEWEQLKELEGSDLGGSDYEREKNKKKENPYVAPGTAQSNDNDEDDYQENTYIPPSLRKKVHLESTVDEKLRKQIKSSLNKLSESNIIIIISSINEMYNSNPHQILNDSFTHQVIETISTPNKLLDKFVLNYAGVAFALWKLQGIEMGASFIQSIVEDFLKHFKSDNVDKSEEGQTFSKCCSNILTLISYCYDFGIISSNLVYNIMQLLIAKPTQFATELLLRIISVCGPMVRSGDPATLKEIIITLMGNVKGLEQTSKMKFLLETVSDLKNNRLKTSLLAPSYVNLKKLLVGSLKLTSTTDPLQVSLSDIENVDKKGKWWLVGASWKGNASSAFENNDTADNAYDIVDMNIGDNFLDEIPDLGSLAKEQRMNTEVRKSIFVSIMGAQDFMDAFTKIEKLNLKNKQSLEIPKVLIHCLTVDGNGYNPYYSLLAKKLCEYNHNILKGLQFQFWNIVKKFENDKGALSDDEDEDDHGIYSNDETTSLKRISAQARFYGFLLGSGILKIDIFKHVTLLGGLNADGMVFFELVLYQLFLTLGKNAEKKVIVNHKKVYEYDDSDLVRCFISNIKSENISVVLKGLQWFLSKKFKPLQFLIEFKSKKNYKRVEERFNWAYKTALNTISKKLEQTDY</sequence>
<dbReference type="GO" id="GO:0005730">
    <property type="term" value="C:nucleolus"/>
    <property type="evidence" value="ECO:0007669"/>
    <property type="project" value="UniProtKB-SubCell"/>
</dbReference>
<feature type="domain" description="MI" evidence="5">
    <location>
        <begin position="739"/>
        <end position="878"/>
    </location>
</feature>
<dbReference type="InterPro" id="IPR003890">
    <property type="entry name" value="MIF4G-like_typ-3"/>
</dbReference>
<dbReference type="PANTHER" id="PTHR18034:SF4">
    <property type="entry name" value="NUCLEOLAR MIF4G DOMAIN-CONTAINING PROTEIN 1"/>
    <property type="match status" value="1"/>
</dbReference>
<comment type="subcellular location">
    <subcellularLocation>
        <location evidence="1">Nucleus</location>
        <location evidence="1">Nucleolus</location>
    </subcellularLocation>
</comment>
<organism evidence="6 7">
    <name type="scientific">Saccharomycodes ludwigii</name>
    <dbReference type="NCBI Taxonomy" id="36035"/>
    <lineage>
        <taxon>Eukaryota</taxon>
        <taxon>Fungi</taxon>
        <taxon>Dikarya</taxon>
        <taxon>Ascomycota</taxon>
        <taxon>Saccharomycotina</taxon>
        <taxon>Saccharomycetes</taxon>
        <taxon>Saccharomycodales</taxon>
        <taxon>Saccharomycodaceae</taxon>
        <taxon>Saccharomycodes</taxon>
    </lineage>
</organism>
<evidence type="ECO:0000313" key="6">
    <source>
        <dbReference type="EMBL" id="SSD59293.1"/>
    </source>
</evidence>
<dbReference type="Proteomes" id="UP000262825">
    <property type="component" value="Unassembled WGS sequence"/>
</dbReference>
<dbReference type="VEuPathDB" id="FungiDB:SCODWIG_01054"/>
<feature type="compositionally biased region" description="Low complexity" evidence="4">
    <location>
        <begin position="109"/>
        <end position="118"/>
    </location>
</feature>
<dbReference type="Pfam" id="PF02847">
    <property type="entry name" value="MA3"/>
    <property type="match status" value="1"/>
</dbReference>
<keyword evidence="3" id="KW-0539">Nucleus</keyword>
<dbReference type="AlphaFoldDB" id="A0A376B3P6"/>
<name>A0A376B3P6_9ASCO</name>
<dbReference type="InterPro" id="IPR050781">
    <property type="entry name" value="CWC22_splicing_factor"/>
</dbReference>
<feature type="region of interest" description="Disordered" evidence="4">
    <location>
        <begin position="167"/>
        <end position="198"/>
    </location>
</feature>
<dbReference type="PANTHER" id="PTHR18034">
    <property type="entry name" value="CELL CYCLE CONTROL PROTEIN CWF22-RELATED"/>
    <property type="match status" value="1"/>
</dbReference>
<proteinExistence type="inferred from homology"/>
<feature type="compositionally biased region" description="Acidic residues" evidence="4">
    <location>
        <begin position="185"/>
        <end position="198"/>
    </location>
</feature>
<gene>
    <name evidence="6" type="ORF">SCODWIG_01054</name>
</gene>
<feature type="region of interest" description="Disordered" evidence="4">
    <location>
        <begin position="221"/>
        <end position="244"/>
    </location>
</feature>
<dbReference type="PROSITE" id="PS51366">
    <property type="entry name" value="MI"/>
    <property type="match status" value="1"/>
</dbReference>
<dbReference type="Gene3D" id="1.25.40.180">
    <property type="match status" value="1"/>
</dbReference>
<comment type="similarity">
    <text evidence="2">Belongs to the CWC22 family.</text>
</comment>
<evidence type="ECO:0000256" key="1">
    <source>
        <dbReference type="ARBA" id="ARBA00004604"/>
    </source>
</evidence>
<feature type="region of interest" description="Disordered" evidence="4">
    <location>
        <begin position="308"/>
        <end position="415"/>
    </location>
</feature>
<evidence type="ECO:0000313" key="7">
    <source>
        <dbReference type="Proteomes" id="UP000262825"/>
    </source>
</evidence>
<feature type="compositionally biased region" description="Basic and acidic residues" evidence="4">
    <location>
        <begin position="63"/>
        <end position="76"/>
    </location>
</feature>
<dbReference type="OrthoDB" id="3973139at2759"/>
<feature type="region of interest" description="Disordered" evidence="4">
    <location>
        <begin position="1"/>
        <end position="132"/>
    </location>
</feature>
<dbReference type="InterPro" id="IPR003891">
    <property type="entry name" value="Initiation_fac_eIF4g_MI"/>
</dbReference>
<feature type="compositionally biased region" description="Basic residues" evidence="4">
    <location>
        <begin position="83"/>
        <end position="92"/>
    </location>
</feature>